<dbReference type="Proteomes" id="UP001183610">
    <property type="component" value="Unassembled WGS sequence"/>
</dbReference>
<dbReference type="Gene3D" id="3.40.50.150">
    <property type="entry name" value="Vaccinia Virus protein VP39"/>
    <property type="match status" value="1"/>
</dbReference>
<protein>
    <submittedName>
        <fullName evidence="2">Methyltransferase domain-containing protein</fullName>
    </submittedName>
</protein>
<evidence type="ECO:0000313" key="2">
    <source>
        <dbReference type="EMBL" id="MDT0408494.1"/>
    </source>
</evidence>
<evidence type="ECO:0000259" key="1">
    <source>
        <dbReference type="Pfam" id="PF08241"/>
    </source>
</evidence>
<comment type="caution">
    <text evidence="2">The sequence shown here is derived from an EMBL/GenBank/DDBJ whole genome shotgun (WGS) entry which is preliminary data.</text>
</comment>
<dbReference type="CDD" id="cd02440">
    <property type="entry name" value="AdoMet_MTases"/>
    <property type="match status" value="1"/>
</dbReference>
<name>A0ABU2QZ93_9ACTN</name>
<dbReference type="PANTHER" id="PTHR43591:SF78">
    <property type="entry name" value="SLR0407 PROTEIN"/>
    <property type="match status" value="1"/>
</dbReference>
<keyword evidence="2" id="KW-0489">Methyltransferase</keyword>
<dbReference type="SUPFAM" id="SSF53335">
    <property type="entry name" value="S-adenosyl-L-methionine-dependent methyltransferases"/>
    <property type="match status" value="1"/>
</dbReference>
<gene>
    <name evidence="2" type="ORF">RM698_05425</name>
</gene>
<dbReference type="Pfam" id="PF08241">
    <property type="entry name" value="Methyltransf_11"/>
    <property type="match status" value="1"/>
</dbReference>
<sequence>MTDLFERAVPDPAAYLDRLAATDAARSYKAVILDALDARPGATALDLGCGSGADLGPLADAVGPTGKVVGVELLPGLAERARERTRATAHIGVVAGDLHALPFPDGSADLARTDRGLQHVVDPARALAEIRRVLRPGGRLVMGEPDWDSLAIDHPDLGLARAYTRHVADRIVRNGVIGRQLPRLAREAGFAVRGVVPVTSVFREVEAADRVLGLRRTTERAVAAGRLSAAEAERWLGHLATEPFHAAVTLHVVVAEAVA</sequence>
<keyword evidence="3" id="KW-1185">Reference proteome</keyword>
<accession>A0ABU2QZ93</accession>
<dbReference type="InterPro" id="IPR029063">
    <property type="entry name" value="SAM-dependent_MTases_sf"/>
</dbReference>
<reference evidence="3" key="1">
    <citation type="submission" date="2023-07" db="EMBL/GenBank/DDBJ databases">
        <title>30 novel species of actinomycetes from the DSMZ collection.</title>
        <authorList>
            <person name="Nouioui I."/>
        </authorList>
    </citation>
    <scope>NUCLEOTIDE SEQUENCE [LARGE SCALE GENOMIC DNA]</scope>
    <source>
        <strain evidence="3">DSM 41979</strain>
    </source>
</reference>
<dbReference type="GO" id="GO:0008168">
    <property type="term" value="F:methyltransferase activity"/>
    <property type="evidence" value="ECO:0007669"/>
    <property type="project" value="UniProtKB-KW"/>
</dbReference>
<organism evidence="2 3">
    <name type="scientific">Streptomyces evansiae</name>
    <dbReference type="NCBI Taxonomy" id="3075535"/>
    <lineage>
        <taxon>Bacteria</taxon>
        <taxon>Bacillati</taxon>
        <taxon>Actinomycetota</taxon>
        <taxon>Actinomycetes</taxon>
        <taxon>Kitasatosporales</taxon>
        <taxon>Streptomycetaceae</taxon>
        <taxon>Streptomyces</taxon>
    </lineage>
</organism>
<dbReference type="EMBL" id="JAVRET010000008">
    <property type="protein sequence ID" value="MDT0408494.1"/>
    <property type="molecule type" value="Genomic_DNA"/>
</dbReference>
<dbReference type="PANTHER" id="PTHR43591">
    <property type="entry name" value="METHYLTRANSFERASE"/>
    <property type="match status" value="1"/>
</dbReference>
<dbReference type="RefSeq" id="WP_009069918.1">
    <property type="nucleotide sequence ID" value="NZ_JAVRET010000008.1"/>
</dbReference>
<feature type="domain" description="Methyltransferase type 11" evidence="1">
    <location>
        <begin position="45"/>
        <end position="142"/>
    </location>
</feature>
<evidence type="ECO:0000313" key="3">
    <source>
        <dbReference type="Proteomes" id="UP001183610"/>
    </source>
</evidence>
<keyword evidence="2" id="KW-0808">Transferase</keyword>
<proteinExistence type="predicted"/>
<dbReference type="InterPro" id="IPR013216">
    <property type="entry name" value="Methyltransf_11"/>
</dbReference>
<dbReference type="GO" id="GO:0032259">
    <property type="term" value="P:methylation"/>
    <property type="evidence" value="ECO:0007669"/>
    <property type="project" value="UniProtKB-KW"/>
</dbReference>